<dbReference type="Pfam" id="PF10150">
    <property type="entry name" value="RNase_E_G"/>
    <property type="match status" value="1"/>
</dbReference>
<dbReference type="GO" id="GO:0000287">
    <property type="term" value="F:magnesium ion binding"/>
    <property type="evidence" value="ECO:0007669"/>
    <property type="project" value="UniProtKB-UniRule"/>
</dbReference>
<dbReference type="CDD" id="cd04453">
    <property type="entry name" value="S1_RNase_E"/>
    <property type="match status" value="1"/>
</dbReference>
<dbReference type="Pfam" id="PF20833">
    <property type="entry name" value="RNase_E_G_Thio"/>
    <property type="match status" value="1"/>
</dbReference>
<feature type="binding site" evidence="16">
    <location>
        <position position="299"/>
    </location>
    <ligand>
        <name>Mg(2+)</name>
        <dbReference type="ChEBI" id="CHEBI:18420"/>
        <note>catalytic</note>
    </ligand>
</feature>
<feature type="region of interest" description="Disordered" evidence="17">
    <location>
        <begin position="506"/>
        <end position="562"/>
    </location>
</feature>
<evidence type="ECO:0000256" key="16">
    <source>
        <dbReference type="HAMAP-Rule" id="MF_00970"/>
    </source>
</evidence>
<keyword evidence="2 16" id="KW-1003">Cell membrane</keyword>
<keyword evidence="13 16" id="KW-0460">Magnesium</keyword>
<keyword evidence="4 16" id="KW-0997">Cell inner membrane</keyword>
<keyword evidence="12 16" id="KW-0862">Zinc</keyword>
<feature type="compositionally biased region" description="Basic and acidic residues" evidence="17">
    <location>
        <begin position="582"/>
        <end position="598"/>
    </location>
</feature>
<dbReference type="HAMAP" id="MF_00970">
    <property type="entry name" value="RNase_E"/>
    <property type="match status" value="1"/>
</dbReference>
<feature type="compositionally biased region" description="Polar residues" evidence="17">
    <location>
        <begin position="607"/>
        <end position="617"/>
    </location>
</feature>
<dbReference type="GO" id="GO:0008995">
    <property type="term" value="F:ribonuclease E activity"/>
    <property type="evidence" value="ECO:0007669"/>
    <property type="project" value="UniProtKB-EC"/>
</dbReference>
<evidence type="ECO:0000313" key="20">
    <source>
        <dbReference type="Proteomes" id="UP000018458"/>
    </source>
</evidence>
<feature type="binding site" evidence="16">
    <location>
        <position position="400"/>
    </location>
    <ligand>
        <name>Zn(2+)</name>
        <dbReference type="ChEBI" id="CHEBI:29105"/>
        <note>ligand shared between dimeric partners</note>
    </ligand>
</feature>
<feature type="compositionally biased region" description="Basic and acidic residues" evidence="17">
    <location>
        <begin position="548"/>
        <end position="561"/>
    </location>
</feature>
<dbReference type="EC" id="3.1.26.12" evidence="16"/>
<comment type="caution">
    <text evidence="19">The sequence shown here is derived from an EMBL/GenBank/DDBJ whole genome shotgun (WGS) entry which is preliminary data.</text>
</comment>
<dbReference type="GO" id="GO:0008033">
    <property type="term" value="P:tRNA processing"/>
    <property type="evidence" value="ECO:0007669"/>
    <property type="project" value="UniProtKB-UniRule"/>
</dbReference>
<dbReference type="NCBIfam" id="TIGR00757">
    <property type="entry name" value="RNaseEG"/>
    <property type="match status" value="1"/>
</dbReference>
<keyword evidence="7 16" id="KW-0540">Nuclease</keyword>
<evidence type="ECO:0000256" key="4">
    <source>
        <dbReference type="ARBA" id="ARBA00022519"/>
    </source>
</evidence>
<comment type="cofactor">
    <cofactor evidence="16">
        <name>Mg(2+)</name>
        <dbReference type="ChEBI" id="CHEBI:18420"/>
    </cofactor>
    <text evidence="16">Binds 1 Mg(2+) ion per subunit.</text>
</comment>
<dbReference type="InterPro" id="IPR004659">
    <property type="entry name" value="RNase_E/G"/>
</dbReference>
<feature type="compositionally biased region" description="Basic and acidic residues" evidence="17">
    <location>
        <begin position="889"/>
        <end position="907"/>
    </location>
</feature>
<dbReference type="SMART" id="SM00316">
    <property type="entry name" value="S1"/>
    <property type="match status" value="1"/>
</dbReference>
<keyword evidence="14 16" id="KW-0694">RNA-binding</keyword>
<dbReference type="PANTHER" id="PTHR30001:SF1">
    <property type="entry name" value="RIBONUCLEASE E_G-LIKE PROTEIN, CHLOROPLASTIC"/>
    <property type="match status" value="1"/>
</dbReference>
<keyword evidence="6 16" id="KW-0819">tRNA processing</keyword>
<evidence type="ECO:0000256" key="15">
    <source>
        <dbReference type="ARBA" id="ARBA00023136"/>
    </source>
</evidence>
<keyword evidence="11 16" id="KW-0378">Hydrolase</keyword>
<feature type="domain" description="S1 motif" evidence="18">
    <location>
        <begin position="36"/>
        <end position="116"/>
    </location>
</feature>
<feature type="region of interest" description="Disordered" evidence="17">
    <location>
        <begin position="775"/>
        <end position="798"/>
    </location>
</feature>
<evidence type="ECO:0000256" key="9">
    <source>
        <dbReference type="ARBA" id="ARBA00022730"/>
    </source>
</evidence>
<protein>
    <recommendedName>
        <fullName evidence="16">Ribonuclease E</fullName>
        <shortName evidence="16">RNase E</shortName>
        <ecNumber evidence="16">3.1.26.12</ecNumber>
    </recommendedName>
</protein>
<comment type="subcellular location">
    <subcellularLocation>
        <location evidence="16">Cytoplasm</location>
    </subcellularLocation>
    <subcellularLocation>
        <location evidence="16">Cell inner membrane</location>
        <topology evidence="16">Peripheral membrane protein</topology>
        <orientation evidence="16">Cytoplasmic side</orientation>
    </subcellularLocation>
</comment>
<dbReference type="GO" id="GO:0008270">
    <property type="term" value="F:zinc ion binding"/>
    <property type="evidence" value="ECO:0007669"/>
    <property type="project" value="UniProtKB-UniRule"/>
</dbReference>
<dbReference type="GO" id="GO:0006402">
    <property type="term" value="P:mRNA catabolic process"/>
    <property type="evidence" value="ECO:0007669"/>
    <property type="project" value="UniProtKB-UniRule"/>
</dbReference>
<comment type="similarity">
    <text evidence="16">Belongs to the RNase E/G family. RNase E subfamily.</text>
</comment>
<evidence type="ECO:0000256" key="10">
    <source>
        <dbReference type="ARBA" id="ARBA00022759"/>
    </source>
</evidence>
<comment type="catalytic activity">
    <reaction evidence="16">
        <text>Endonucleolytic cleavage of single-stranded RNA in A- and U-rich regions.</text>
        <dbReference type="EC" id="3.1.26.12"/>
    </reaction>
</comment>
<feature type="compositionally biased region" description="Basic and acidic residues" evidence="17">
    <location>
        <begin position="641"/>
        <end position="652"/>
    </location>
</feature>
<dbReference type="EMBL" id="AEVO01000153">
    <property type="protein sequence ID" value="EFY06116.1"/>
    <property type="molecule type" value="Genomic_DNA"/>
</dbReference>
<feature type="region of interest" description="Disordered" evidence="17">
    <location>
        <begin position="581"/>
        <end position="685"/>
    </location>
</feature>
<dbReference type="InterPro" id="IPR028878">
    <property type="entry name" value="RNase_E"/>
</dbReference>
<keyword evidence="5 16" id="KW-0698">rRNA processing</keyword>
<evidence type="ECO:0000259" key="18">
    <source>
        <dbReference type="PROSITE" id="PS50126"/>
    </source>
</evidence>
<proteinExistence type="inferred from homology"/>
<feature type="compositionally biased region" description="Basic and acidic residues" evidence="17">
    <location>
        <begin position="782"/>
        <end position="791"/>
    </location>
</feature>
<dbReference type="PROSITE" id="PS50126">
    <property type="entry name" value="S1"/>
    <property type="match status" value="1"/>
</dbReference>
<keyword evidence="8 16" id="KW-0479">Metal-binding</keyword>
<dbReference type="InterPro" id="IPR048583">
    <property type="entry name" value="RNase_E_G_thioredoxin-like"/>
</dbReference>
<comment type="subunit">
    <text evidence="16">Component of the RNA degradosome, which is a multiprotein complex involved in RNA processing and mRNA degradation. Within the RNA degradosome, RNase E assembles into a homotetramer formed by a dimer of dimers.</text>
</comment>
<dbReference type="STRING" id="762983.HMPREF9444_02145"/>
<comment type="cofactor">
    <cofactor evidence="16">
        <name>Zn(2+)</name>
        <dbReference type="ChEBI" id="CHEBI:29105"/>
    </cofactor>
    <text evidence="16">Binds 2 Zn(2+) ions per homotetramer.</text>
</comment>
<comment type="similarity">
    <text evidence="1">Belongs to the RNase E/G family. RNase G subfamily.</text>
</comment>
<feature type="region of interest" description="Disordered" evidence="17">
    <location>
        <begin position="718"/>
        <end position="745"/>
    </location>
</feature>
<dbReference type="SUPFAM" id="SSF50249">
    <property type="entry name" value="Nucleic acid-binding proteins"/>
    <property type="match status" value="1"/>
</dbReference>
<evidence type="ECO:0000256" key="11">
    <source>
        <dbReference type="ARBA" id="ARBA00022801"/>
    </source>
</evidence>
<keyword evidence="3 16" id="KW-0963">Cytoplasm</keyword>
<dbReference type="Gene3D" id="2.40.50.140">
    <property type="entry name" value="Nucleic acid-binding proteins"/>
    <property type="match status" value="1"/>
</dbReference>
<sequence>MLINATQQEEVRVALVDGQKLYDLDIESPQHANKKANIYKGIITRIEPSLEAAFVDYGMERHGFLPLKEIAREYYPQGTNFSDHAAMKAALREGQEVIVQIEKEERGQKGAALTTYISLAGSYLVLMPNNPRAGGISRRIEGEERAELKEALEGIDIPQGMGVIVRTAGVGKSSEELSWDLSILTKLWEMIKKAAGTRPAPFLIHQESSIALRAIRDYLRPDIGEILIDDRNVFEQIRHYVELVRPEFTQKVHLYASDIPLFSKFQIESQIESAYQREVRLPSGGAIVIDPTEALTSIDVNSAKATRGGDIEETALQTNIEAAEEIARQLRLRDIGGLIVIDFIDMTPIKNQREIENRMREAVRQDRARIQFSRISRFGLLELSRQRLRPSLEESSSHVCPMCQGQGTVRDTSSLALSILRLIEEEAHKDHQGDVIAIAPVEVATFILNEKRKHVSDIEKRYKIKVSILPDQHMMPAQYEVHRITSNGNGNGSISTDLLEERAKQARKVLQESAVENSSNDTEEQNTSEPAINSEVITEMAAIPKRPAPRETKPRRKEETAQKSLLQKIIEFLSKLFSSAPDEEKKPVKGQRKDDRASRSNYRRGPNTRNGKTAGTRSTEKAEKPTRTRTVGKAGAVRKSAVKEETVKEPKVKTAPRQVKNTEREEIKTADNENIRKQNPPRPRRVAYITAEENEAREKEALLNKNSAAEKGYKPMPITFISEGSGQGPDEVIPFNGETKGRELDSGKDFEHSVKAGGFAAAAVVTEIEGISEPDVAAPEFNGEHSSRDYDNGNSLEVAGRPGGFNAATARAFERASLTIKETQKEVAVINESKPQEAVKEEASLEVEEMIKPSPMPNPYEHSVKEEVNTPNDTEDKATVLPDPYANSPREKIDPYAHSPREVKEEPIFEDTSSSSEHNAENESAAIKPVEGYEDKEKTLE</sequence>
<gene>
    <name evidence="16" type="primary">rne</name>
    <name evidence="19" type="ORF">HMPREF9444_02145</name>
</gene>
<evidence type="ECO:0000256" key="12">
    <source>
        <dbReference type="ARBA" id="ARBA00022833"/>
    </source>
</evidence>
<feature type="region of interest" description="Disordered" evidence="17">
    <location>
        <begin position="849"/>
        <end position="941"/>
    </location>
</feature>
<comment type="function">
    <text evidence="16">Endoribonuclease that plays a central role in RNA processing and decay. Required for the maturation of 5S and 16S rRNAs and the majority of tRNAs. Also involved in the degradation of most mRNAs.</text>
</comment>
<evidence type="ECO:0000256" key="13">
    <source>
        <dbReference type="ARBA" id="ARBA00022842"/>
    </source>
</evidence>
<dbReference type="eggNOG" id="COG1530">
    <property type="taxonomic scope" value="Bacteria"/>
</dbReference>
<keyword evidence="15 16" id="KW-0472">Membrane</keyword>
<evidence type="ECO:0000256" key="3">
    <source>
        <dbReference type="ARBA" id="ARBA00022490"/>
    </source>
</evidence>
<evidence type="ECO:0000313" key="19">
    <source>
        <dbReference type="EMBL" id="EFY06116.1"/>
    </source>
</evidence>
<dbReference type="GO" id="GO:0019843">
    <property type="term" value="F:rRNA binding"/>
    <property type="evidence" value="ECO:0007669"/>
    <property type="project" value="UniProtKB-KW"/>
</dbReference>
<dbReference type="Gene3D" id="3.40.1260.20">
    <property type="entry name" value="Ribonuclease E, catalytic domain"/>
    <property type="match status" value="1"/>
</dbReference>
<feature type="compositionally biased region" description="Low complexity" evidence="17">
    <location>
        <begin position="913"/>
        <end position="926"/>
    </location>
</feature>
<feature type="region of interest" description="Required for zinc-mediated homotetramerization and catalytic activity" evidence="16">
    <location>
        <begin position="400"/>
        <end position="403"/>
    </location>
</feature>
<dbReference type="PANTHER" id="PTHR30001">
    <property type="entry name" value="RIBONUCLEASE"/>
    <property type="match status" value="1"/>
</dbReference>
<organism evidence="19 20">
    <name type="scientific">Succinatimonas hippei (strain DSM 22608 / JCM 16073 / KCTC 15190 / YIT 12066)</name>
    <dbReference type="NCBI Taxonomy" id="762983"/>
    <lineage>
        <taxon>Bacteria</taxon>
        <taxon>Pseudomonadati</taxon>
        <taxon>Pseudomonadota</taxon>
        <taxon>Gammaproteobacteria</taxon>
        <taxon>Aeromonadales</taxon>
        <taxon>Succinivibrionaceae</taxon>
        <taxon>Succinatimonas</taxon>
    </lineage>
</organism>
<dbReference type="GO" id="GO:0000049">
    <property type="term" value="F:tRNA binding"/>
    <property type="evidence" value="ECO:0007669"/>
    <property type="project" value="UniProtKB-KW"/>
</dbReference>
<dbReference type="GO" id="GO:0005737">
    <property type="term" value="C:cytoplasm"/>
    <property type="evidence" value="ECO:0007669"/>
    <property type="project" value="UniProtKB-SubCell"/>
</dbReference>
<feature type="compositionally biased region" description="Basic and acidic residues" evidence="17">
    <location>
        <begin position="931"/>
        <end position="941"/>
    </location>
</feature>
<evidence type="ECO:0000256" key="14">
    <source>
        <dbReference type="ARBA" id="ARBA00022884"/>
    </source>
</evidence>
<evidence type="ECO:0000256" key="2">
    <source>
        <dbReference type="ARBA" id="ARBA00022475"/>
    </source>
</evidence>
<dbReference type="InterPro" id="IPR019307">
    <property type="entry name" value="RNA-bd_AU-1/RNase_E/G"/>
</dbReference>
<evidence type="ECO:0000256" key="8">
    <source>
        <dbReference type="ARBA" id="ARBA00022723"/>
    </source>
</evidence>
<dbReference type="InterPro" id="IPR012340">
    <property type="entry name" value="NA-bd_OB-fold"/>
</dbReference>
<dbReference type="Pfam" id="PF00575">
    <property type="entry name" value="S1"/>
    <property type="match status" value="1"/>
</dbReference>
<name>E8LMZ2_SUCHY</name>
<accession>E8LMZ2</accession>
<feature type="binding site" evidence="16">
    <location>
        <position position="342"/>
    </location>
    <ligand>
        <name>Mg(2+)</name>
        <dbReference type="ChEBI" id="CHEBI:18420"/>
        <note>catalytic</note>
    </ligand>
</feature>
<evidence type="ECO:0000256" key="6">
    <source>
        <dbReference type="ARBA" id="ARBA00022694"/>
    </source>
</evidence>
<dbReference type="HOGENOM" id="CLU_003468_3_2_6"/>
<evidence type="ECO:0000256" key="17">
    <source>
        <dbReference type="SAM" id="MobiDB-lite"/>
    </source>
</evidence>
<keyword evidence="9 16" id="KW-0699">rRNA-binding</keyword>
<dbReference type="AlphaFoldDB" id="E8LMZ2"/>
<dbReference type="Proteomes" id="UP000018458">
    <property type="component" value="Unassembled WGS sequence"/>
</dbReference>
<keyword evidence="20" id="KW-1185">Reference proteome</keyword>
<dbReference type="InterPro" id="IPR003029">
    <property type="entry name" value="S1_domain"/>
</dbReference>
<dbReference type="GO" id="GO:0009898">
    <property type="term" value="C:cytoplasmic side of plasma membrane"/>
    <property type="evidence" value="ECO:0007669"/>
    <property type="project" value="UniProtKB-UniRule"/>
</dbReference>
<evidence type="ECO:0000256" key="5">
    <source>
        <dbReference type="ARBA" id="ARBA00022552"/>
    </source>
</evidence>
<keyword evidence="10 16" id="KW-0255">Endonuclease</keyword>
<dbReference type="FunFam" id="2.40.50.140:FF:000040">
    <property type="entry name" value="Ribonuclease E"/>
    <property type="match status" value="1"/>
</dbReference>
<feature type="binding site" evidence="16">
    <location>
        <position position="403"/>
    </location>
    <ligand>
        <name>Zn(2+)</name>
        <dbReference type="ChEBI" id="CHEBI:29105"/>
        <note>ligand shared between dimeric partners</note>
    </ligand>
</feature>
<evidence type="ECO:0000256" key="1">
    <source>
        <dbReference type="ARBA" id="ARBA00005663"/>
    </source>
</evidence>
<dbReference type="GO" id="GO:0006364">
    <property type="term" value="P:rRNA processing"/>
    <property type="evidence" value="ECO:0007669"/>
    <property type="project" value="UniProtKB-UniRule"/>
</dbReference>
<dbReference type="NCBIfam" id="NF008074">
    <property type="entry name" value="PRK10811.1"/>
    <property type="match status" value="1"/>
</dbReference>
<evidence type="ECO:0000256" key="7">
    <source>
        <dbReference type="ARBA" id="ARBA00022722"/>
    </source>
</evidence>
<feature type="compositionally biased region" description="Basic and acidic residues" evidence="17">
    <location>
        <begin position="862"/>
        <end position="878"/>
    </location>
</feature>
<reference evidence="19 20" key="1">
    <citation type="submission" date="2011-01" db="EMBL/GenBank/DDBJ databases">
        <authorList>
            <person name="Weinstock G."/>
            <person name="Sodergren E."/>
            <person name="Clifton S."/>
            <person name="Fulton L."/>
            <person name="Fulton B."/>
            <person name="Courtney L."/>
            <person name="Fronick C."/>
            <person name="Harrison M."/>
            <person name="Strong C."/>
            <person name="Farmer C."/>
            <person name="Delahaunty K."/>
            <person name="Markovic C."/>
            <person name="Hall O."/>
            <person name="Minx P."/>
            <person name="Tomlinson C."/>
            <person name="Mitreva M."/>
            <person name="Hou S."/>
            <person name="Chen J."/>
            <person name="Wollam A."/>
            <person name="Pepin K.H."/>
            <person name="Johnson M."/>
            <person name="Bhonagiri V."/>
            <person name="Zhang X."/>
            <person name="Suruliraj S."/>
            <person name="Warren W."/>
            <person name="Chinwalla A."/>
            <person name="Mardis E.R."/>
            <person name="Wilson R.K."/>
        </authorList>
    </citation>
    <scope>NUCLEOTIDE SEQUENCE [LARGE SCALE GENOMIC DNA]</scope>
    <source>
        <strain evidence="20">DSM 22608 / JCM 16073 / KCTC 15190 / YIT 12066</strain>
    </source>
</reference>
<keyword evidence="16" id="KW-0820">tRNA-binding</keyword>
<feature type="compositionally biased region" description="Basic and acidic residues" evidence="17">
    <location>
        <begin position="660"/>
        <end position="676"/>
    </location>
</feature>